<name>A0ACC2X6C9_9TREE</name>
<accession>A0ACC2X6C9</accession>
<dbReference type="Proteomes" id="UP001234202">
    <property type="component" value="Unassembled WGS sequence"/>
</dbReference>
<reference evidence="1" key="1">
    <citation type="submission" date="2023-04" db="EMBL/GenBank/DDBJ databases">
        <title>Draft Genome sequencing of Naganishia species isolated from polar environments using Oxford Nanopore Technology.</title>
        <authorList>
            <person name="Leo P."/>
            <person name="Venkateswaran K."/>
        </authorList>
    </citation>
    <scope>NUCLEOTIDE SEQUENCE</scope>
    <source>
        <strain evidence="1">DBVPG 5303</strain>
    </source>
</reference>
<dbReference type="EMBL" id="JASBWV010000024">
    <property type="protein sequence ID" value="KAJ9119467.1"/>
    <property type="molecule type" value="Genomic_DNA"/>
</dbReference>
<protein>
    <submittedName>
        <fullName evidence="1">Uncharacterized protein</fullName>
    </submittedName>
</protein>
<sequence length="164" mass="17206">MARPTKNKDTTSTAKSSGGVKRALSDEPGEHQQEEKRSKTSADGAAVTKRGPGRPRKSAAAASTANTNANGNGNANDLTTKPRRSVAGLPGSASSRRARNSLAPNGILERTMRLSILPLATAPNQHSRPGKTLLVWGCGDSGEFGMGPDEEQKGEIGRPRLHGW</sequence>
<evidence type="ECO:0000313" key="2">
    <source>
        <dbReference type="Proteomes" id="UP001234202"/>
    </source>
</evidence>
<proteinExistence type="predicted"/>
<evidence type="ECO:0000313" key="1">
    <source>
        <dbReference type="EMBL" id="KAJ9119467.1"/>
    </source>
</evidence>
<comment type="caution">
    <text evidence="1">The sequence shown here is derived from an EMBL/GenBank/DDBJ whole genome shotgun (WGS) entry which is preliminary data.</text>
</comment>
<gene>
    <name evidence="1" type="ORF">QFC24_005700</name>
</gene>
<organism evidence="1 2">
    <name type="scientific">Naganishia onofrii</name>
    <dbReference type="NCBI Taxonomy" id="1851511"/>
    <lineage>
        <taxon>Eukaryota</taxon>
        <taxon>Fungi</taxon>
        <taxon>Dikarya</taxon>
        <taxon>Basidiomycota</taxon>
        <taxon>Agaricomycotina</taxon>
        <taxon>Tremellomycetes</taxon>
        <taxon>Filobasidiales</taxon>
        <taxon>Filobasidiaceae</taxon>
        <taxon>Naganishia</taxon>
    </lineage>
</organism>
<keyword evidence="2" id="KW-1185">Reference proteome</keyword>